<dbReference type="RefSeq" id="WP_261514686.1">
    <property type="nucleotide sequence ID" value="NZ_JAODNV010000006.1"/>
</dbReference>
<proteinExistence type="predicted"/>
<protein>
    <submittedName>
        <fullName evidence="1">Uncharacterized protein</fullName>
    </submittedName>
</protein>
<dbReference type="EMBL" id="JAODNV010000006">
    <property type="protein sequence ID" value="MCT8989843.1"/>
    <property type="molecule type" value="Genomic_DNA"/>
</dbReference>
<dbReference type="Proteomes" id="UP001149009">
    <property type="component" value="Unassembled WGS sequence"/>
</dbReference>
<reference evidence="1" key="1">
    <citation type="submission" date="2022-08" db="EMBL/GenBank/DDBJ databases">
        <title>Chelativorans sichuanense sp. nov., a paraffin oil-degrading bacterium isolated from a mixture of oil-based drill cuttings and paddy soil.</title>
        <authorList>
            <person name="Yu J."/>
            <person name="Liu H."/>
            <person name="Chen Q."/>
        </authorList>
    </citation>
    <scope>NUCLEOTIDE SEQUENCE</scope>
    <source>
        <strain evidence="1">SCAU 2101</strain>
    </source>
</reference>
<keyword evidence="2" id="KW-1185">Reference proteome</keyword>
<evidence type="ECO:0000313" key="1">
    <source>
        <dbReference type="EMBL" id="MCT8989843.1"/>
    </source>
</evidence>
<sequence length="59" mass="6929">MPDRERKIDRLSREQTEAFLRRSSITYLECCVSLMLTHMSQEEVAAILDQEARMVRDLG</sequence>
<gene>
    <name evidence="1" type="ORF">NYR54_05985</name>
</gene>
<evidence type="ECO:0000313" key="2">
    <source>
        <dbReference type="Proteomes" id="UP001149009"/>
    </source>
</evidence>
<comment type="caution">
    <text evidence="1">The sequence shown here is derived from an EMBL/GenBank/DDBJ whole genome shotgun (WGS) entry which is preliminary data.</text>
</comment>
<accession>A0A9X3B5Y5</accession>
<name>A0A9X3B5Y5_9HYPH</name>
<organism evidence="1 2">
    <name type="scientific">Chelativorans petroleitrophicus</name>
    <dbReference type="NCBI Taxonomy" id="2975484"/>
    <lineage>
        <taxon>Bacteria</taxon>
        <taxon>Pseudomonadati</taxon>
        <taxon>Pseudomonadota</taxon>
        <taxon>Alphaproteobacteria</taxon>
        <taxon>Hyphomicrobiales</taxon>
        <taxon>Phyllobacteriaceae</taxon>
        <taxon>Chelativorans</taxon>
    </lineage>
</organism>
<dbReference type="AlphaFoldDB" id="A0A9X3B5Y5"/>